<dbReference type="AlphaFoldDB" id="A0A345PLF3"/>
<dbReference type="Gene3D" id="3.90.1200.10">
    <property type="match status" value="1"/>
</dbReference>
<dbReference type="InterPro" id="IPR011009">
    <property type="entry name" value="Kinase-like_dom_sf"/>
</dbReference>
<dbReference type="KEGG" id="ocn:CUC15_18610"/>
<keyword evidence="2" id="KW-0808">Transferase</keyword>
<dbReference type="Pfam" id="PF01636">
    <property type="entry name" value="APH"/>
    <property type="match status" value="1"/>
</dbReference>
<dbReference type="EMBL" id="CP024848">
    <property type="protein sequence ID" value="AXI10833.1"/>
    <property type="molecule type" value="Genomic_DNA"/>
</dbReference>
<evidence type="ECO:0000313" key="2">
    <source>
        <dbReference type="EMBL" id="AXI10833.1"/>
    </source>
</evidence>
<proteinExistence type="predicted"/>
<dbReference type="InterPro" id="IPR002575">
    <property type="entry name" value="Aminoglycoside_PTrfase"/>
</dbReference>
<evidence type="ECO:0000259" key="1">
    <source>
        <dbReference type="Pfam" id="PF01636"/>
    </source>
</evidence>
<accession>A0A345PLF3</accession>
<dbReference type="OrthoDB" id="9800774at2"/>
<gene>
    <name evidence="2" type="ORF">CUC15_18610</name>
</gene>
<dbReference type="Proteomes" id="UP000253908">
    <property type="component" value="Chromosome"/>
</dbReference>
<dbReference type="InterPro" id="IPR051678">
    <property type="entry name" value="AGP_Transferase"/>
</dbReference>
<organism evidence="2 3">
    <name type="scientific">Oceanobacillus zhaokaii</name>
    <dbReference type="NCBI Taxonomy" id="2052660"/>
    <lineage>
        <taxon>Bacteria</taxon>
        <taxon>Bacillati</taxon>
        <taxon>Bacillota</taxon>
        <taxon>Bacilli</taxon>
        <taxon>Bacillales</taxon>
        <taxon>Bacillaceae</taxon>
        <taxon>Oceanobacillus</taxon>
    </lineage>
</organism>
<keyword evidence="3" id="KW-1185">Reference proteome</keyword>
<dbReference type="PANTHER" id="PTHR21310">
    <property type="entry name" value="AMINOGLYCOSIDE PHOSPHOTRANSFERASE-RELATED-RELATED"/>
    <property type="match status" value="1"/>
</dbReference>
<dbReference type="SUPFAM" id="SSF56112">
    <property type="entry name" value="Protein kinase-like (PK-like)"/>
    <property type="match status" value="1"/>
</dbReference>
<name>A0A345PLF3_9BACI</name>
<evidence type="ECO:0000313" key="3">
    <source>
        <dbReference type="Proteomes" id="UP000253908"/>
    </source>
</evidence>
<protein>
    <submittedName>
        <fullName evidence="2">Aminoglycoside phosphotransferase family protein</fullName>
    </submittedName>
</protein>
<sequence length="299" mass="33936">MKITEQALAWVIQQVNQNATIESIEQLKGSTSSILHLIKLRLDADIIEVVLRQFTNQEWLQDEPDLAVHEASSLWMAVSAGLAAPEIIAYDTGDTCGVPLVLMSKLDGKVNLKPKQMQKWINELAKELARVHKTKIYDFPWRFFRYQNAETVIEVPSWSTVPDAWKTAIELLAEPQPTYNICFIHRDYHPANVLWKDESISGVVDWVNACIGPAGIDVGHCRWNLAMLYGVEAADMFLAAYQRYAGDSFIYNVYWDLCSLIDVLSDPIEIYSGWEAFGVTEITNKTMEARMDAYLLSLL</sequence>
<reference evidence="3" key="1">
    <citation type="submission" date="2017-11" db="EMBL/GenBank/DDBJ databases">
        <authorList>
            <person name="Zhu W."/>
        </authorList>
    </citation>
    <scope>NUCLEOTIDE SEQUENCE [LARGE SCALE GENOMIC DNA]</scope>
    <source>
        <strain evidence="3">160</strain>
    </source>
</reference>
<feature type="domain" description="Aminoglycoside phosphotransferase" evidence="1">
    <location>
        <begin position="48"/>
        <end position="242"/>
    </location>
</feature>
<dbReference type="GO" id="GO:0016740">
    <property type="term" value="F:transferase activity"/>
    <property type="evidence" value="ECO:0007669"/>
    <property type="project" value="UniProtKB-KW"/>
</dbReference>